<dbReference type="SUPFAM" id="SSF52047">
    <property type="entry name" value="RNI-like"/>
    <property type="match status" value="2"/>
</dbReference>
<evidence type="ECO:0000313" key="2">
    <source>
        <dbReference type="EMBL" id="CDS18933.1"/>
    </source>
</evidence>
<dbReference type="Pfam" id="PF25372">
    <property type="entry name" value="DUF7885"/>
    <property type="match status" value="1"/>
</dbReference>
<dbReference type="WBParaSite" id="EgrG_000678300">
    <property type="protein sequence ID" value="EgrG_000678300"/>
    <property type="gene ID" value="EgrG_000678300"/>
</dbReference>
<dbReference type="InterPro" id="IPR032675">
    <property type="entry name" value="LRR_dom_sf"/>
</dbReference>
<dbReference type="EMBL" id="LK028578">
    <property type="protein sequence ID" value="CDS18933.1"/>
    <property type="molecule type" value="Genomic_DNA"/>
</dbReference>
<feature type="domain" description="F-box/LRR-repeat protein 15-like leucin rich repeat" evidence="1">
    <location>
        <begin position="120"/>
        <end position="255"/>
    </location>
</feature>
<dbReference type="PANTHER" id="PTHR13318:SF193">
    <property type="entry name" value="F-BOX_LRR-REPEAT PROTEIN 16"/>
    <property type="match status" value="1"/>
</dbReference>
<dbReference type="PANTHER" id="PTHR13318">
    <property type="entry name" value="PARTNER OF PAIRED, ISOFORM B-RELATED"/>
    <property type="match status" value="1"/>
</dbReference>
<organism evidence="2">
    <name type="scientific">Echinococcus granulosus</name>
    <name type="common">Hydatid tapeworm</name>
    <dbReference type="NCBI Taxonomy" id="6210"/>
    <lineage>
        <taxon>Eukaryota</taxon>
        <taxon>Metazoa</taxon>
        <taxon>Spiralia</taxon>
        <taxon>Lophotrochozoa</taxon>
        <taxon>Platyhelminthes</taxon>
        <taxon>Cestoda</taxon>
        <taxon>Eucestoda</taxon>
        <taxon>Cyclophyllidea</taxon>
        <taxon>Taeniidae</taxon>
        <taxon>Echinococcus</taxon>
        <taxon>Echinococcus granulosus group</taxon>
    </lineage>
</organism>
<dbReference type="Gene3D" id="3.80.10.10">
    <property type="entry name" value="Ribonuclease Inhibitor"/>
    <property type="match status" value="3"/>
</dbReference>
<accession>A0A068WMN5</accession>
<dbReference type="InterPro" id="IPR006553">
    <property type="entry name" value="Leu-rich_rpt_Cys-con_subtyp"/>
</dbReference>
<gene>
    <name evidence="2" type="ORF">EgrG_000678300</name>
</gene>
<dbReference type="SMART" id="SM00367">
    <property type="entry name" value="LRR_CC"/>
    <property type="match status" value="6"/>
</dbReference>
<reference evidence="4" key="3">
    <citation type="submission" date="2020-10" db="UniProtKB">
        <authorList>
            <consortium name="WormBaseParasite"/>
        </authorList>
    </citation>
    <scope>IDENTIFICATION</scope>
</reference>
<dbReference type="GO" id="GO:0019005">
    <property type="term" value="C:SCF ubiquitin ligase complex"/>
    <property type="evidence" value="ECO:0007669"/>
    <property type="project" value="TreeGrafter"/>
</dbReference>
<dbReference type="Proteomes" id="UP000492820">
    <property type="component" value="Unassembled WGS sequence"/>
</dbReference>
<sequence length="290" mass="32489">MKASRHITQLNVDNCCLGDLALEQILNVMHTVTNLSIVSCNCLSDMALWSCLRPWMTHITLKDCLNFKDDTLQAIVQTAPGLQELNLQIYHLSDVAMGAFMSRRHFNLRVLRLNYGSDITFLGVANLVDSLPGLQELRLIGCSRIDDAAVDLICEHMRYLQVLEISTNPIITDAALATIGESLEQLEQLSLDRCKEITNEGIKALRTLLNLQILTLRWCSAMTDECLPHLVTLARLRFLSLAGCKALTVKGLLNLTSMKNLQKLEITNTNKVDQNKLCLEQHMPNCSILD</sequence>
<name>A0A068WMN5_ECHGR</name>
<evidence type="ECO:0000313" key="3">
    <source>
        <dbReference type="Proteomes" id="UP000492820"/>
    </source>
</evidence>
<protein>
    <submittedName>
        <fullName evidence="2 4">Leucine rich repeat cysteine containing subtype</fullName>
    </submittedName>
</protein>
<evidence type="ECO:0000259" key="1">
    <source>
        <dbReference type="Pfam" id="PF25372"/>
    </source>
</evidence>
<proteinExistence type="predicted"/>
<dbReference type="GO" id="GO:0031146">
    <property type="term" value="P:SCF-dependent proteasomal ubiquitin-dependent protein catabolic process"/>
    <property type="evidence" value="ECO:0007669"/>
    <property type="project" value="TreeGrafter"/>
</dbReference>
<reference evidence="2" key="2">
    <citation type="submission" date="2014-06" db="EMBL/GenBank/DDBJ databases">
        <authorList>
            <person name="Aslett M."/>
        </authorList>
    </citation>
    <scope>NUCLEOTIDE SEQUENCE</scope>
</reference>
<dbReference type="AlphaFoldDB" id="A0A068WMN5"/>
<evidence type="ECO:0000313" key="4">
    <source>
        <dbReference type="WBParaSite" id="EgrG_000678300"/>
    </source>
</evidence>
<reference evidence="2 3" key="1">
    <citation type="journal article" date="2013" name="Nature">
        <title>The genomes of four tapeworm species reveal adaptations to parasitism.</title>
        <authorList>
            <person name="Tsai I.J."/>
            <person name="Zarowiecki M."/>
            <person name="Holroyd N."/>
            <person name="Garciarrubio A."/>
            <person name="Sanchez-Flores A."/>
            <person name="Brooks K.L."/>
            <person name="Tracey A."/>
            <person name="Bobes R.J."/>
            <person name="Fragoso G."/>
            <person name="Sciutto E."/>
            <person name="Aslett M."/>
            <person name="Beasley H."/>
            <person name="Bennett H.M."/>
            <person name="Cai J."/>
            <person name="Camicia F."/>
            <person name="Clark R."/>
            <person name="Cucher M."/>
            <person name="De Silva N."/>
            <person name="Day T.A."/>
            <person name="Deplazes P."/>
            <person name="Estrada K."/>
            <person name="Fernandez C."/>
            <person name="Holland P.W."/>
            <person name="Hou J."/>
            <person name="Hu S."/>
            <person name="Huckvale T."/>
            <person name="Hung S.S."/>
            <person name="Kamenetzky L."/>
            <person name="Keane J.A."/>
            <person name="Kiss F."/>
            <person name="Koziol U."/>
            <person name="Lambert O."/>
            <person name="Liu K."/>
            <person name="Luo X."/>
            <person name="Luo Y."/>
            <person name="Macchiaroli N."/>
            <person name="Nichol S."/>
            <person name="Paps J."/>
            <person name="Parkinson J."/>
            <person name="Pouchkina-Stantcheva N."/>
            <person name="Riddiford N."/>
            <person name="Rosenzvit M."/>
            <person name="Salinas G."/>
            <person name="Wasmuth J.D."/>
            <person name="Zamanian M."/>
            <person name="Zheng Y."/>
            <person name="Cai X."/>
            <person name="Soberon X."/>
            <person name="Olson P.D."/>
            <person name="Laclette J.P."/>
            <person name="Brehm K."/>
            <person name="Berriman M."/>
            <person name="Garciarrubio A."/>
            <person name="Bobes R.J."/>
            <person name="Fragoso G."/>
            <person name="Sanchez-Flores A."/>
            <person name="Estrada K."/>
            <person name="Cevallos M.A."/>
            <person name="Morett E."/>
            <person name="Gonzalez V."/>
            <person name="Portillo T."/>
            <person name="Ochoa-Leyva A."/>
            <person name="Jose M.V."/>
            <person name="Sciutto E."/>
            <person name="Landa A."/>
            <person name="Jimenez L."/>
            <person name="Valdes V."/>
            <person name="Carrero J.C."/>
            <person name="Larralde C."/>
            <person name="Morales-Montor J."/>
            <person name="Limon-Lason J."/>
            <person name="Soberon X."/>
            <person name="Laclette J.P."/>
        </authorList>
    </citation>
    <scope>NUCLEOTIDE SEQUENCE [LARGE SCALE GENOMIC DNA]</scope>
</reference>
<dbReference type="InterPro" id="IPR057207">
    <property type="entry name" value="FBXL15_LRR"/>
</dbReference>